<dbReference type="HOGENOM" id="CLU_023205_0_1_9"/>
<comment type="caution">
    <text evidence="8">The sequence shown here is derived from an EMBL/GenBank/DDBJ whole genome shotgun (WGS) entry which is preliminary data.</text>
</comment>
<accession>U2SA30</accession>
<evidence type="ECO:0000256" key="2">
    <source>
        <dbReference type="ARBA" id="ARBA00022857"/>
    </source>
</evidence>
<dbReference type="GO" id="GO:0016616">
    <property type="term" value="F:oxidoreductase activity, acting on the CH-OH group of donors, NAD or NADP as acceptor"/>
    <property type="evidence" value="ECO:0007669"/>
    <property type="project" value="UniProtKB-ARBA"/>
</dbReference>
<evidence type="ECO:0000256" key="6">
    <source>
        <dbReference type="PIRSR" id="PIRSR000097-3"/>
    </source>
</evidence>
<dbReference type="Gene3D" id="3.20.20.100">
    <property type="entry name" value="NADP-dependent oxidoreductase domain"/>
    <property type="match status" value="1"/>
</dbReference>
<organism evidence="8 9">
    <name type="scientific">Gemella bergeri ATCC 700627</name>
    <dbReference type="NCBI Taxonomy" id="1321820"/>
    <lineage>
        <taxon>Bacteria</taxon>
        <taxon>Bacillati</taxon>
        <taxon>Bacillota</taxon>
        <taxon>Bacilli</taxon>
        <taxon>Bacillales</taxon>
        <taxon>Gemellaceae</taxon>
        <taxon>Gemella</taxon>
    </lineage>
</organism>
<feature type="binding site" evidence="5">
    <location>
        <position position="106"/>
    </location>
    <ligand>
        <name>substrate</name>
    </ligand>
</feature>
<dbReference type="PRINTS" id="PR00069">
    <property type="entry name" value="ALDKETRDTASE"/>
</dbReference>
<evidence type="ECO:0000313" key="9">
    <source>
        <dbReference type="Proteomes" id="UP000016637"/>
    </source>
</evidence>
<protein>
    <submittedName>
        <fullName evidence="8">Organophosphate reductase</fullName>
    </submittedName>
</protein>
<evidence type="ECO:0000313" key="8">
    <source>
        <dbReference type="EMBL" id="ERK59647.1"/>
    </source>
</evidence>
<name>U2SA30_9BACL</name>
<dbReference type="InterPro" id="IPR018170">
    <property type="entry name" value="Aldo/ket_reductase_CS"/>
</dbReference>
<dbReference type="Pfam" id="PF00248">
    <property type="entry name" value="Aldo_ket_red"/>
    <property type="match status" value="1"/>
</dbReference>
<dbReference type="EMBL" id="AWVP01000022">
    <property type="protein sequence ID" value="ERK59647.1"/>
    <property type="molecule type" value="Genomic_DNA"/>
</dbReference>
<keyword evidence="2" id="KW-0521">NADP</keyword>
<evidence type="ECO:0000256" key="3">
    <source>
        <dbReference type="ARBA" id="ARBA00023002"/>
    </source>
</evidence>
<evidence type="ECO:0000256" key="5">
    <source>
        <dbReference type="PIRSR" id="PIRSR000097-2"/>
    </source>
</evidence>
<feature type="active site" description="Proton donor" evidence="4">
    <location>
        <position position="48"/>
    </location>
</feature>
<evidence type="ECO:0000256" key="1">
    <source>
        <dbReference type="ARBA" id="ARBA00007905"/>
    </source>
</evidence>
<keyword evidence="9" id="KW-1185">Reference proteome</keyword>
<dbReference type="PIRSF" id="PIRSF000097">
    <property type="entry name" value="AKR"/>
    <property type="match status" value="1"/>
</dbReference>
<feature type="domain" description="NADP-dependent oxidoreductase" evidence="7">
    <location>
        <begin position="21"/>
        <end position="257"/>
    </location>
</feature>
<dbReference type="FunFam" id="3.20.20.100:FF:000015">
    <property type="entry name" value="Oxidoreductase, aldo/keto reductase family"/>
    <property type="match status" value="1"/>
</dbReference>
<comment type="similarity">
    <text evidence="1">Belongs to the aldo/keto reductase family.</text>
</comment>
<proteinExistence type="inferred from homology"/>
<dbReference type="PATRIC" id="fig|1321820.3.peg.435"/>
<reference evidence="8 9" key="1">
    <citation type="submission" date="2013-08" db="EMBL/GenBank/DDBJ databases">
        <authorList>
            <person name="Weinstock G."/>
            <person name="Sodergren E."/>
            <person name="Wylie T."/>
            <person name="Fulton L."/>
            <person name="Fulton R."/>
            <person name="Fronick C."/>
            <person name="O'Laughlin M."/>
            <person name="Godfrey J."/>
            <person name="Miner T."/>
            <person name="Herter B."/>
            <person name="Appelbaum E."/>
            <person name="Cordes M."/>
            <person name="Lek S."/>
            <person name="Wollam A."/>
            <person name="Pepin K.H."/>
            <person name="Palsikar V.B."/>
            <person name="Mitreva M."/>
            <person name="Wilson R.K."/>
        </authorList>
    </citation>
    <scope>NUCLEOTIDE SEQUENCE [LARGE SCALE GENOMIC DNA]</scope>
    <source>
        <strain evidence="8 9">ATCC 700627</strain>
    </source>
</reference>
<dbReference type="PANTHER" id="PTHR43827:SF3">
    <property type="entry name" value="NADP-DEPENDENT OXIDOREDUCTASE DOMAIN-CONTAINING PROTEIN"/>
    <property type="match status" value="1"/>
</dbReference>
<dbReference type="InterPro" id="IPR023210">
    <property type="entry name" value="NADP_OxRdtase_dom"/>
</dbReference>
<dbReference type="SUPFAM" id="SSF51430">
    <property type="entry name" value="NAD(P)-linked oxidoreductase"/>
    <property type="match status" value="1"/>
</dbReference>
<dbReference type="CDD" id="cd19133">
    <property type="entry name" value="AKR_AKR5F1"/>
    <property type="match status" value="1"/>
</dbReference>
<evidence type="ECO:0000259" key="7">
    <source>
        <dbReference type="Pfam" id="PF00248"/>
    </source>
</evidence>
<dbReference type="InterPro" id="IPR036812">
    <property type="entry name" value="NAD(P)_OxRdtase_dom_sf"/>
</dbReference>
<evidence type="ECO:0000256" key="4">
    <source>
        <dbReference type="PIRSR" id="PIRSR000097-1"/>
    </source>
</evidence>
<keyword evidence="3" id="KW-0560">Oxidoreductase</keyword>
<dbReference type="Proteomes" id="UP000016637">
    <property type="component" value="Unassembled WGS sequence"/>
</dbReference>
<gene>
    <name evidence="8" type="ORF">HMPREF1983_00442</name>
</gene>
<dbReference type="PROSITE" id="PS00062">
    <property type="entry name" value="ALDOKETO_REDUCTASE_2"/>
    <property type="match status" value="1"/>
</dbReference>
<dbReference type="AlphaFoldDB" id="U2SA30"/>
<feature type="site" description="Lowers pKa of active site Tyr" evidence="6">
    <location>
        <position position="73"/>
    </location>
</feature>
<dbReference type="PANTHER" id="PTHR43827">
    <property type="entry name" value="2,5-DIKETO-D-GLUCONIC ACID REDUCTASE"/>
    <property type="match status" value="1"/>
</dbReference>
<dbReference type="PROSITE" id="PS00798">
    <property type="entry name" value="ALDOKETO_REDUCTASE_1"/>
    <property type="match status" value="1"/>
</dbReference>
<dbReference type="RefSeq" id="WP_021752803.1">
    <property type="nucleotide sequence ID" value="NZ_KI271823.1"/>
</dbReference>
<sequence length="281" mass="32215">MKTLKLNNEVEIPVLGFGVFNISDEETKDAVASAIKAGYRHIDTAQLYLNERGVGEGIKASGIPREKLFITTKIWINNTNYENARSSFMSSLEKLQLDYVDLLLIHQPYNDTFGAWRAMIELKNEGKIRAIGVSNFGIDKLVDLSLFSEEKPVINQIELNPFYQQKEAVKQFKEEGVVVEAWSTFARGKDDIFNNKTLVDIAKKHNKTVAQIIIRYFIEQDIVVLTKSSHPERMKENLNVFNFKLDNDDIQKISALDRKESQFFSHKDPKVIRSLAQRKAE</sequence>
<dbReference type="InterPro" id="IPR020471">
    <property type="entry name" value="AKR"/>
</dbReference>
<dbReference type="eggNOG" id="COG0656">
    <property type="taxonomic scope" value="Bacteria"/>
</dbReference>